<keyword evidence="6 9" id="KW-1133">Transmembrane helix</keyword>
<dbReference type="Pfam" id="PF07690">
    <property type="entry name" value="MFS_1"/>
    <property type="match status" value="1"/>
</dbReference>
<feature type="transmembrane region" description="Helical" evidence="9">
    <location>
        <begin position="195"/>
        <end position="215"/>
    </location>
</feature>
<evidence type="ECO:0000256" key="6">
    <source>
        <dbReference type="ARBA" id="ARBA00022989"/>
    </source>
</evidence>
<dbReference type="Gene3D" id="1.20.1720.10">
    <property type="entry name" value="Multidrug resistance protein D"/>
    <property type="match status" value="1"/>
</dbReference>
<organism evidence="11 12">
    <name type="scientific">Sphingomonas changnyeongensis</name>
    <dbReference type="NCBI Taxonomy" id="2698679"/>
    <lineage>
        <taxon>Bacteria</taxon>
        <taxon>Pseudomonadati</taxon>
        <taxon>Pseudomonadota</taxon>
        <taxon>Alphaproteobacteria</taxon>
        <taxon>Sphingomonadales</taxon>
        <taxon>Sphingomonadaceae</taxon>
        <taxon>Sphingomonas</taxon>
    </lineage>
</organism>
<evidence type="ECO:0000256" key="9">
    <source>
        <dbReference type="SAM" id="Phobius"/>
    </source>
</evidence>
<dbReference type="RefSeq" id="WP_160593586.1">
    <property type="nucleotide sequence ID" value="NZ_CP047895.1"/>
</dbReference>
<dbReference type="KEGG" id="schy:GVO57_13005"/>
<dbReference type="InterPro" id="IPR020846">
    <property type="entry name" value="MFS_dom"/>
</dbReference>
<protein>
    <submittedName>
        <fullName evidence="11">DHA2 family efflux MFS transporter permease subunit</fullName>
    </submittedName>
</protein>
<dbReference type="CDD" id="cd17503">
    <property type="entry name" value="MFS_LmrB_MDR_like"/>
    <property type="match status" value="1"/>
</dbReference>
<feature type="transmembrane region" description="Helical" evidence="9">
    <location>
        <begin position="333"/>
        <end position="354"/>
    </location>
</feature>
<dbReference type="GO" id="GO:0022857">
    <property type="term" value="F:transmembrane transporter activity"/>
    <property type="evidence" value="ECO:0007669"/>
    <property type="project" value="InterPro"/>
</dbReference>
<sequence length="532" mass="56591">MAGTLAAGPGEGARPAALPAASPATVPEEPQPLTGARLIIGAFALALANFIVVLDTSIANVAVPHIAGGLAVSPTQGTWVITSYAVADAISVPLTGWLAGRFGSVRWFLISMLGFGLCSLLCGLATTLPMLVAFRVMQGLMGGPLMPLSQTLLLRIFPKNRQPVALSIWAMTTTTAPILGPILGGTISDNWSWPWIFFINLPIVAICFFGVQRMITPFETRTVRARIDYVGLALLVLFVGALQIMLDTGREYDWFESRWIIGLAITAAIGFAAFLIWELTERDPIVDVRVFRHRGFVAGVLAISLGFGAFFAQIVLTPLWLQQVLGYTATNAGYVVAWVGLFAVLVSPFAARLVARVDVRFLITAGIGWLFLMSLLRTQWTTDSDYWQLALPHLLQGIGMPFFFIGLTALALGAVPADKVVSAAGLMSFMRTLAGAIGTAVATTLWDDSSERMRSELVPALHDVGRTSALIEAGGASPEQARAAIDRLVEAQAATIGAAHVYQVAASVFLIAALAVWLAPKPRGGGIPTASH</sequence>
<evidence type="ECO:0000256" key="1">
    <source>
        <dbReference type="ARBA" id="ARBA00004651"/>
    </source>
</evidence>
<feature type="transmembrane region" description="Helical" evidence="9">
    <location>
        <begin position="258"/>
        <end position="277"/>
    </location>
</feature>
<accession>A0A7Z2NXD2</accession>
<dbReference type="PANTHER" id="PTHR42718:SF9">
    <property type="entry name" value="MAJOR FACILITATOR SUPERFAMILY MULTIDRUG TRANSPORTER MFSC"/>
    <property type="match status" value="1"/>
</dbReference>
<keyword evidence="5 9" id="KW-0812">Transmembrane</keyword>
<dbReference type="PROSITE" id="PS50850">
    <property type="entry name" value="MFS"/>
    <property type="match status" value="1"/>
</dbReference>
<evidence type="ECO:0000256" key="8">
    <source>
        <dbReference type="SAM" id="MobiDB-lite"/>
    </source>
</evidence>
<keyword evidence="12" id="KW-1185">Reference proteome</keyword>
<evidence type="ECO:0000256" key="3">
    <source>
        <dbReference type="ARBA" id="ARBA00022448"/>
    </source>
</evidence>
<feature type="transmembrane region" description="Helical" evidence="9">
    <location>
        <begin position="398"/>
        <end position="417"/>
    </location>
</feature>
<dbReference type="SUPFAM" id="SSF103473">
    <property type="entry name" value="MFS general substrate transporter"/>
    <property type="match status" value="1"/>
</dbReference>
<feature type="transmembrane region" description="Helical" evidence="9">
    <location>
        <begin position="361"/>
        <end position="378"/>
    </location>
</feature>
<evidence type="ECO:0000313" key="12">
    <source>
        <dbReference type="Proteomes" id="UP000464468"/>
    </source>
</evidence>
<feature type="transmembrane region" description="Helical" evidence="9">
    <location>
        <begin position="164"/>
        <end position="183"/>
    </location>
</feature>
<dbReference type="NCBIfam" id="TIGR00711">
    <property type="entry name" value="efflux_EmrB"/>
    <property type="match status" value="1"/>
</dbReference>
<dbReference type="InterPro" id="IPR036259">
    <property type="entry name" value="MFS_trans_sf"/>
</dbReference>
<evidence type="ECO:0000256" key="5">
    <source>
        <dbReference type="ARBA" id="ARBA00022692"/>
    </source>
</evidence>
<dbReference type="PANTHER" id="PTHR42718">
    <property type="entry name" value="MAJOR FACILITATOR SUPERFAMILY MULTIDRUG TRANSPORTER MFSC"/>
    <property type="match status" value="1"/>
</dbReference>
<evidence type="ECO:0000256" key="2">
    <source>
        <dbReference type="ARBA" id="ARBA00008537"/>
    </source>
</evidence>
<feature type="transmembrane region" description="Helical" evidence="9">
    <location>
        <begin position="38"/>
        <end position="59"/>
    </location>
</feature>
<evidence type="ECO:0000259" key="10">
    <source>
        <dbReference type="PROSITE" id="PS50850"/>
    </source>
</evidence>
<evidence type="ECO:0000256" key="7">
    <source>
        <dbReference type="ARBA" id="ARBA00023136"/>
    </source>
</evidence>
<dbReference type="GO" id="GO:0005886">
    <property type="term" value="C:plasma membrane"/>
    <property type="evidence" value="ECO:0007669"/>
    <property type="project" value="UniProtKB-SubCell"/>
</dbReference>
<comment type="similarity">
    <text evidence="2">Belongs to the major facilitator superfamily. EmrB family.</text>
</comment>
<keyword evidence="4" id="KW-1003">Cell membrane</keyword>
<feature type="domain" description="Major facilitator superfamily (MFS) profile" evidence="10">
    <location>
        <begin position="41"/>
        <end position="524"/>
    </location>
</feature>
<dbReference type="AlphaFoldDB" id="A0A7Z2NXD2"/>
<evidence type="ECO:0000313" key="11">
    <source>
        <dbReference type="EMBL" id="QHL91550.1"/>
    </source>
</evidence>
<feature type="transmembrane region" description="Helical" evidence="9">
    <location>
        <begin position="297"/>
        <end position="321"/>
    </location>
</feature>
<feature type="transmembrane region" description="Helical" evidence="9">
    <location>
        <begin position="500"/>
        <end position="519"/>
    </location>
</feature>
<feature type="transmembrane region" description="Helical" evidence="9">
    <location>
        <begin position="227"/>
        <end position="246"/>
    </location>
</feature>
<reference evidence="11 12" key="1">
    <citation type="submission" date="2020-01" db="EMBL/GenBank/DDBJ databases">
        <title>Sphingomonas sp. C33 whole genome sequece.</title>
        <authorList>
            <person name="Park C."/>
        </authorList>
    </citation>
    <scope>NUCLEOTIDE SEQUENCE [LARGE SCALE GENOMIC DNA]</scope>
    <source>
        <strain evidence="11 12">C33</strain>
    </source>
</reference>
<feature type="transmembrane region" description="Helical" evidence="9">
    <location>
        <begin position="429"/>
        <end position="446"/>
    </location>
</feature>
<dbReference type="Gene3D" id="1.20.1250.20">
    <property type="entry name" value="MFS general substrate transporter like domains"/>
    <property type="match status" value="1"/>
</dbReference>
<evidence type="ECO:0000256" key="4">
    <source>
        <dbReference type="ARBA" id="ARBA00022475"/>
    </source>
</evidence>
<gene>
    <name evidence="11" type="ORF">GVO57_13005</name>
</gene>
<name>A0A7Z2NXD2_9SPHN</name>
<proteinExistence type="inferred from homology"/>
<feature type="region of interest" description="Disordered" evidence="8">
    <location>
        <begin position="1"/>
        <end position="29"/>
    </location>
</feature>
<dbReference type="EMBL" id="CP047895">
    <property type="protein sequence ID" value="QHL91550.1"/>
    <property type="molecule type" value="Genomic_DNA"/>
</dbReference>
<dbReference type="InterPro" id="IPR011701">
    <property type="entry name" value="MFS"/>
</dbReference>
<keyword evidence="7 9" id="KW-0472">Membrane</keyword>
<comment type="subcellular location">
    <subcellularLocation>
        <location evidence="1">Cell membrane</location>
        <topology evidence="1">Multi-pass membrane protein</topology>
    </subcellularLocation>
</comment>
<keyword evidence="3" id="KW-0813">Transport</keyword>
<feature type="transmembrane region" description="Helical" evidence="9">
    <location>
        <begin position="107"/>
        <end position="134"/>
    </location>
</feature>
<dbReference type="InterPro" id="IPR004638">
    <property type="entry name" value="EmrB-like"/>
</dbReference>
<dbReference type="Proteomes" id="UP000464468">
    <property type="component" value="Chromosome"/>
</dbReference>
<feature type="compositionally biased region" description="Low complexity" evidence="8">
    <location>
        <begin position="1"/>
        <end position="24"/>
    </location>
</feature>
<feature type="transmembrane region" description="Helical" evidence="9">
    <location>
        <begin position="140"/>
        <end position="157"/>
    </location>
</feature>
<feature type="transmembrane region" description="Helical" evidence="9">
    <location>
        <begin position="79"/>
        <end position="100"/>
    </location>
</feature>